<evidence type="ECO:0008006" key="4">
    <source>
        <dbReference type="Google" id="ProtNLM"/>
    </source>
</evidence>
<dbReference type="RefSeq" id="WP_080925993.1">
    <property type="nucleotide sequence ID" value="NZ_CP011110.1"/>
</dbReference>
<feature type="signal peptide" evidence="1">
    <location>
        <begin position="1"/>
        <end position="44"/>
    </location>
</feature>
<proteinExistence type="predicted"/>
<organism evidence="2 3">
    <name type="scientific">Pseudomonas chlororaphis</name>
    <dbReference type="NCBI Taxonomy" id="587753"/>
    <lineage>
        <taxon>Bacteria</taxon>
        <taxon>Pseudomonadati</taxon>
        <taxon>Pseudomonadota</taxon>
        <taxon>Gammaproteobacteria</taxon>
        <taxon>Pseudomonadales</taxon>
        <taxon>Pseudomonadaceae</taxon>
        <taxon>Pseudomonas</taxon>
    </lineage>
</organism>
<accession>A0A0D5Y3A4</accession>
<dbReference type="Pfam" id="PF16310">
    <property type="entry name" value="DUF4952"/>
    <property type="match status" value="1"/>
</dbReference>
<evidence type="ECO:0000256" key="1">
    <source>
        <dbReference type="SAM" id="SignalP"/>
    </source>
</evidence>
<dbReference type="OrthoDB" id="339049at2"/>
<evidence type="ECO:0000313" key="2">
    <source>
        <dbReference type="EMBL" id="AKA25464.1"/>
    </source>
</evidence>
<sequence length="162" mass="18355">MSPPDIGQPSRTDPDRAIRQPSWNRGFALLASAALSMLAGSAQAAPTCGDFLARISDKPAFIEFLECHAEPELQTKPLRATYRLKGAEAQAAERYLARQFHMQPLRRSCCIWDAPPGFYRDPHSQQGYTMFMSSGETFVDRRDAWMEIDYFYLTVDLDTEEP</sequence>
<dbReference type="Proteomes" id="UP000032748">
    <property type="component" value="Chromosome"/>
</dbReference>
<protein>
    <recommendedName>
        <fullName evidence="4">DUF4952 domain-containing protein</fullName>
    </recommendedName>
</protein>
<evidence type="ECO:0000313" key="3">
    <source>
        <dbReference type="Proteomes" id="UP000032748"/>
    </source>
</evidence>
<dbReference type="EMBL" id="CP011110">
    <property type="protein sequence ID" value="AKA25464.1"/>
    <property type="molecule type" value="Genomic_DNA"/>
</dbReference>
<dbReference type="KEGG" id="pcz:PCL1606_40150"/>
<feature type="chain" id="PRO_5002299455" description="DUF4952 domain-containing protein" evidence="1">
    <location>
        <begin position="45"/>
        <end position="162"/>
    </location>
</feature>
<dbReference type="InterPro" id="IPR032537">
    <property type="entry name" value="DUF4952"/>
</dbReference>
<dbReference type="AlphaFoldDB" id="A0A0D5Y3A4"/>
<dbReference type="PATRIC" id="fig|587753.10.peg.4008"/>
<name>A0A0D5Y3A4_9PSED</name>
<keyword evidence="1" id="KW-0732">Signal</keyword>
<gene>
    <name evidence="2" type="ORF">PCL1606_40150</name>
</gene>
<reference evidence="2 3" key="1">
    <citation type="journal article" date="2015" name="Mol. Plant Microbe Interact.">
        <title>Comparative Genomic Analysis of Pseudomonas chlororaphis PCL1606 Reveals New Insight into Antifungal Compounds Involved in Biocontrol.</title>
        <authorList>
            <person name="Calderon C.E."/>
            <person name="Ramos C."/>
            <person name="de Vicente A."/>
            <person name="Cazorla F.M."/>
        </authorList>
    </citation>
    <scope>NUCLEOTIDE SEQUENCE [LARGE SCALE GENOMIC DNA]</scope>
    <source>
        <strain evidence="2 3">PCL1606</strain>
    </source>
</reference>